<dbReference type="EC" id="3.4.11.-" evidence="12"/>
<dbReference type="PANTHER" id="PTHR11533">
    <property type="entry name" value="PROTEASE M1 ZINC METALLOPROTEASE"/>
    <property type="match status" value="1"/>
</dbReference>
<dbReference type="GO" id="GO:0005615">
    <property type="term" value="C:extracellular space"/>
    <property type="evidence" value="ECO:0007669"/>
    <property type="project" value="TreeGrafter"/>
</dbReference>
<evidence type="ECO:0000256" key="1">
    <source>
        <dbReference type="ARBA" id="ARBA00004174"/>
    </source>
</evidence>
<dbReference type="Gene3D" id="2.60.40.1730">
    <property type="entry name" value="tricorn interacting facor f3 domain"/>
    <property type="match status" value="1"/>
</dbReference>
<comment type="subcellular location">
    <subcellularLocation>
        <location evidence="1">Microsome membrane</location>
        <topology evidence="1">Peripheral membrane protein</topology>
    </subcellularLocation>
</comment>
<feature type="domain" description="ERAP1-like C-terminal" evidence="14">
    <location>
        <begin position="636"/>
        <end position="859"/>
    </location>
</feature>
<dbReference type="SUPFAM" id="SSF55486">
    <property type="entry name" value="Metalloproteases ('zincins'), catalytic domain"/>
    <property type="match status" value="1"/>
</dbReference>
<dbReference type="InterPro" id="IPR042097">
    <property type="entry name" value="Aminopeptidase_N-like_N_sf"/>
</dbReference>
<keyword evidence="6 12" id="KW-0378">Hydrolase</keyword>
<dbReference type="InterPro" id="IPR045357">
    <property type="entry name" value="Aminopeptidase_N-like_N"/>
</dbReference>
<keyword evidence="9 12" id="KW-0482">Metalloprotease</keyword>
<dbReference type="GO" id="GO:0043171">
    <property type="term" value="P:peptide catabolic process"/>
    <property type="evidence" value="ECO:0007669"/>
    <property type="project" value="TreeGrafter"/>
</dbReference>
<keyword evidence="4 12" id="KW-0645">Protease</keyword>
<reference evidence="17" key="1">
    <citation type="submission" date="2025-08" db="UniProtKB">
        <authorList>
            <consortium name="RefSeq"/>
        </authorList>
    </citation>
    <scope>IDENTIFICATION</scope>
</reference>
<evidence type="ECO:0000259" key="14">
    <source>
        <dbReference type="Pfam" id="PF11838"/>
    </source>
</evidence>
<dbReference type="InterPro" id="IPR024571">
    <property type="entry name" value="ERAP1-like_C_dom"/>
</dbReference>
<evidence type="ECO:0000256" key="11">
    <source>
        <dbReference type="PIRSR" id="PIRSR634016-3"/>
    </source>
</evidence>
<dbReference type="Gene3D" id="2.60.40.1910">
    <property type="match status" value="1"/>
</dbReference>
<dbReference type="FunFam" id="1.25.50.20:FF:000002">
    <property type="entry name" value="Aminopeptidase"/>
    <property type="match status" value="1"/>
</dbReference>
<dbReference type="Gene3D" id="1.10.390.10">
    <property type="entry name" value="Neutral Protease Domain 2"/>
    <property type="match status" value="2"/>
</dbReference>
<evidence type="ECO:0000313" key="17">
    <source>
        <dbReference type="RefSeq" id="XP_010934165.2"/>
    </source>
</evidence>
<evidence type="ECO:0000259" key="15">
    <source>
        <dbReference type="Pfam" id="PF17900"/>
    </source>
</evidence>
<dbReference type="Pfam" id="PF17900">
    <property type="entry name" value="Peptidase_M1_N"/>
    <property type="match status" value="1"/>
</dbReference>
<feature type="binding site" evidence="11">
    <location>
        <position position="336"/>
    </location>
    <ligand>
        <name>Zn(2+)</name>
        <dbReference type="ChEBI" id="CHEBI:29105"/>
        <note>catalytic</note>
    </ligand>
</feature>
<dbReference type="GO" id="GO:0070006">
    <property type="term" value="F:metalloaminopeptidase activity"/>
    <property type="evidence" value="ECO:0007669"/>
    <property type="project" value="TreeGrafter"/>
</dbReference>
<dbReference type="AlphaFoldDB" id="A0A6I9RYW3"/>
<evidence type="ECO:0000256" key="10">
    <source>
        <dbReference type="PIRSR" id="PIRSR634016-1"/>
    </source>
</evidence>
<gene>
    <name evidence="17" type="primary">LOC105054374</name>
</gene>
<dbReference type="GO" id="GO:0042277">
    <property type="term" value="F:peptide binding"/>
    <property type="evidence" value="ECO:0007669"/>
    <property type="project" value="TreeGrafter"/>
</dbReference>
<dbReference type="Pfam" id="PF11838">
    <property type="entry name" value="ERAP1_C"/>
    <property type="match status" value="1"/>
</dbReference>
<dbReference type="FunFam" id="1.10.390.10:FF:000006">
    <property type="entry name" value="Puromycin-sensitive aminopeptidase"/>
    <property type="match status" value="1"/>
</dbReference>
<feature type="domain" description="Peptidase M1 membrane alanine aminopeptidase" evidence="13">
    <location>
        <begin position="243"/>
        <end position="382"/>
    </location>
</feature>
<dbReference type="InterPro" id="IPR027268">
    <property type="entry name" value="Peptidase_M4/M1_CTD_sf"/>
</dbReference>
<dbReference type="InterPro" id="IPR050344">
    <property type="entry name" value="Peptidase_M1_aminopeptidases"/>
</dbReference>
<dbReference type="CDD" id="cd09601">
    <property type="entry name" value="M1_APN-Q_like"/>
    <property type="match status" value="1"/>
</dbReference>
<dbReference type="PRINTS" id="PR00756">
    <property type="entry name" value="ALADIPTASE"/>
</dbReference>
<dbReference type="PANTHER" id="PTHR11533:SF274">
    <property type="entry name" value="AMINOPEPTIDASE"/>
    <property type="match status" value="1"/>
</dbReference>
<comment type="cofactor">
    <cofactor evidence="11 12">
        <name>Zn(2+)</name>
        <dbReference type="ChEBI" id="CHEBI:29105"/>
    </cofactor>
    <text evidence="11 12">Binds 1 zinc ion per subunit.</text>
</comment>
<feature type="binding site" evidence="11">
    <location>
        <position position="313"/>
    </location>
    <ligand>
        <name>Zn(2+)</name>
        <dbReference type="ChEBI" id="CHEBI:29105"/>
        <note>catalytic</note>
    </ligand>
</feature>
<evidence type="ECO:0000256" key="3">
    <source>
        <dbReference type="ARBA" id="ARBA00022438"/>
    </source>
</evidence>
<proteinExistence type="inferred from homology"/>
<dbReference type="GO" id="GO:0006508">
    <property type="term" value="P:proteolysis"/>
    <property type="evidence" value="ECO:0007669"/>
    <property type="project" value="UniProtKB-KW"/>
</dbReference>
<evidence type="ECO:0000256" key="8">
    <source>
        <dbReference type="ARBA" id="ARBA00022848"/>
    </source>
</evidence>
<dbReference type="InterPro" id="IPR014782">
    <property type="entry name" value="Peptidase_M1_dom"/>
</dbReference>
<keyword evidence="3 12" id="KW-0031">Aminopeptidase</keyword>
<feature type="active site" description="Proton acceptor" evidence="10">
    <location>
        <position position="314"/>
    </location>
</feature>
<protein>
    <recommendedName>
        <fullName evidence="12">Aminopeptidase</fullName>
        <ecNumber evidence="12">3.4.11.-</ecNumber>
    </recommendedName>
</protein>
<dbReference type="SUPFAM" id="SSF63737">
    <property type="entry name" value="Leukotriene A4 hydrolase N-terminal domain"/>
    <property type="match status" value="1"/>
</dbReference>
<evidence type="ECO:0000256" key="12">
    <source>
        <dbReference type="RuleBase" id="RU364040"/>
    </source>
</evidence>
<dbReference type="GO" id="GO:0005737">
    <property type="term" value="C:cytoplasm"/>
    <property type="evidence" value="ECO:0007669"/>
    <property type="project" value="TreeGrafter"/>
</dbReference>
<dbReference type="FunFam" id="2.60.40.1730:FF:000002">
    <property type="entry name" value="Aminopeptidase"/>
    <property type="match status" value="1"/>
</dbReference>
<name>A0A6I9RYW3_ELAGV</name>
<keyword evidence="16" id="KW-1185">Reference proteome</keyword>
<evidence type="ECO:0000256" key="5">
    <source>
        <dbReference type="ARBA" id="ARBA00022723"/>
    </source>
</evidence>
<dbReference type="Proteomes" id="UP000504607">
    <property type="component" value="Chromosome 11"/>
</dbReference>
<comment type="similarity">
    <text evidence="2 12">Belongs to the peptidase M1 family.</text>
</comment>
<accession>A0A6I9RYW3</accession>
<dbReference type="GO" id="GO:0016020">
    <property type="term" value="C:membrane"/>
    <property type="evidence" value="ECO:0007669"/>
    <property type="project" value="TreeGrafter"/>
</dbReference>
<evidence type="ECO:0000313" key="16">
    <source>
        <dbReference type="Proteomes" id="UP000504607"/>
    </source>
</evidence>
<keyword evidence="8" id="KW-0256">Endoplasmic reticulum</keyword>
<dbReference type="InterPro" id="IPR001930">
    <property type="entry name" value="Peptidase_M1"/>
</dbReference>
<evidence type="ECO:0000256" key="2">
    <source>
        <dbReference type="ARBA" id="ARBA00010136"/>
    </source>
</evidence>
<dbReference type="GO" id="GO:0008270">
    <property type="term" value="F:zinc ion binding"/>
    <property type="evidence" value="ECO:0007669"/>
    <property type="project" value="UniProtKB-UniRule"/>
</dbReference>
<evidence type="ECO:0000259" key="13">
    <source>
        <dbReference type="Pfam" id="PF01433"/>
    </source>
</evidence>
<feature type="binding site" evidence="11">
    <location>
        <position position="317"/>
    </location>
    <ligand>
        <name>Zn(2+)</name>
        <dbReference type="ChEBI" id="CHEBI:29105"/>
        <note>catalytic</note>
    </ligand>
</feature>
<feature type="domain" description="Aminopeptidase N-like N-terminal" evidence="15">
    <location>
        <begin position="21"/>
        <end position="206"/>
    </location>
</feature>
<keyword evidence="8" id="KW-0492">Microsome</keyword>
<evidence type="ECO:0000256" key="7">
    <source>
        <dbReference type="ARBA" id="ARBA00022833"/>
    </source>
</evidence>
<keyword evidence="7 11" id="KW-0862">Zinc</keyword>
<evidence type="ECO:0000256" key="6">
    <source>
        <dbReference type="ARBA" id="ARBA00022801"/>
    </source>
</evidence>
<keyword evidence="5 11" id="KW-0479">Metal-binding</keyword>
<dbReference type="InterPro" id="IPR034016">
    <property type="entry name" value="M1_APN-typ"/>
</dbReference>
<dbReference type="Gene3D" id="1.25.50.20">
    <property type="match status" value="1"/>
</dbReference>
<sequence>MASPVVLPFNCQTRLPKFAIPRRYDLTLKPDLAACVFSGAVDVHLDVVEATPCLVLNALDLEIDSGFVSFRTADPHPRELRPKEVVLEEEDEILVLIFDENLPLGRGVLGIRFSGVLNDHMRGFYRSTFVVDGIKRNMAVTQFEAVDARRCFPCWDEPALKASFQITLEVPCDLMALSNMPVAKEIVDGRLKTVCFEGSPTMSTYLVAVVVGLFDYIEDTTPDGIKVRVYCSIGKSDRGKFGLYVALKSLELFKTYFSVPYALPKLDLVVIPDFSGGAMENYGLITFRDTALLYDEHHSAAANKQWITTVVAHEVAHQWFGNLVTMEWWTHLWLNEGFATWVSYLATDALFPEWKIWTQFLEQTAGGLKSDAFRESHPIEKSLASCIRRYACQNAKTEDLWDALSEESGVPVKAMMETWTKQKGYPVVYVKSSDCMLEFEQSQFISGGSPGDTRWIVPVTLCIGSYDTGKSFLLESRVQKLDISEFLCQLDGRGRIPKISDEACNYEHFWVKVNVEQTGFYRVKYDDVLATKLQAAIKANSLSTTEIWSLPVLLKPVLMSFMKNRSPTVLLKPVFTENQLLWLSVLGNFTDNQTAYKMPNACHYLVTDNPKNLEVISLCCAEVINLCCAEVISKSSENLKQYFISLLQLSAEKLGWDHCSGENHLSMLMRGEVWTAGLGILGHEMTCMEASRHFNIFLEDKTTTLLPPDIRKATYTAVMQRVRTTNRYVFESLIKLYRETDIGQVKAQLLSAMASCPDPNIVLETLNFLLSSEVRDQDVIYALAGISSEGSETAWSWLKANWEHISDRWGRHILLTHFIRDIFSQFFSDEKADEIKEFFLSHTEPSIARTVKQSIEHVRINAKWRSYIESEQNLEELIMKLAQKTGGTSE</sequence>
<dbReference type="OrthoDB" id="10031169at2759"/>
<dbReference type="Pfam" id="PF01433">
    <property type="entry name" value="Peptidase_M1"/>
    <property type="match status" value="1"/>
</dbReference>
<dbReference type="RefSeq" id="XP_010934165.2">
    <property type="nucleotide sequence ID" value="XM_010935863.3"/>
</dbReference>
<organism evidence="16 17">
    <name type="scientific">Elaeis guineensis var. tenera</name>
    <name type="common">Oil palm</name>
    <dbReference type="NCBI Taxonomy" id="51953"/>
    <lineage>
        <taxon>Eukaryota</taxon>
        <taxon>Viridiplantae</taxon>
        <taxon>Streptophyta</taxon>
        <taxon>Embryophyta</taxon>
        <taxon>Tracheophyta</taxon>
        <taxon>Spermatophyta</taxon>
        <taxon>Magnoliopsida</taxon>
        <taxon>Liliopsida</taxon>
        <taxon>Arecaceae</taxon>
        <taxon>Arecoideae</taxon>
        <taxon>Cocoseae</taxon>
        <taxon>Elaeidinae</taxon>
        <taxon>Elaeis</taxon>
    </lineage>
</organism>
<evidence type="ECO:0000256" key="4">
    <source>
        <dbReference type="ARBA" id="ARBA00022670"/>
    </source>
</evidence>
<dbReference type="InParanoid" id="A0A6I9RYW3"/>
<evidence type="ECO:0000256" key="9">
    <source>
        <dbReference type="ARBA" id="ARBA00023049"/>
    </source>
</evidence>